<dbReference type="RefSeq" id="WP_214140780.1">
    <property type="nucleotide sequence ID" value="NZ_CBCVRH010000009.1"/>
</dbReference>
<accession>A0A5L4ZF44</accession>
<evidence type="ECO:0000313" key="3">
    <source>
        <dbReference type="EMBL" id="ECK6929532.1"/>
    </source>
</evidence>
<evidence type="ECO:0000313" key="2">
    <source>
        <dbReference type="EMBL" id="EAL8903149.1"/>
    </source>
</evidence>
<comment type="caution">
    <text evidence="1">The sequence shown here is derived from an EMBL/GenBank/DDBJ whole genome shotgun (WGS) entry which is preliminary data.</text>
</comment>
<reference evidence="1" key="1">
    <citation type="submission" date="2018-05" db="EMBL/GenBank/DDBJ databases">
        <authorList>
            <consortium name="PulseNet: The National Subtyping Network for Foodborne Disease Surveillance"/>
            <person name="Tarr C.L."/>
            <person name="Trees E."/>
            <person name="Katz L.S."/>
            <person name="Carleton-Romer H.A."/>
            <person name="Stroika S."/>
            <person name="Kucerova Z."/>
            <person name="Roache K.F."/>
            <person name="Sabol A.L."/>
            <person name="Besser J."/>
            <person name="Gerner-Smidt P."/>
        </authorList>
    </citation>
    <scope>NUCLEOTIDE SEQUENCE</scope>
    <source>
        <strain evidence="1">PNUSAC001154</strain>
        <strain evidence="2">PNUSAC005770</strain>
    </source>
</reference>
<name>A0A5L4ZF44_CAMUP</name>
<evidence type="ECO:0008006" key="4">
    <source>
        <dbReference type="Google" id="ProtNLM"/>
    </source>
</evidence>
<proteinExistence type="predicted"/>
<dbReference type="EMBL" id="AACSBQ010000006">
    <property type="protein sequence ID" value="EAL8903149.1"/>
    <property type="molecule type" value="Genomic_DNA"/>
</dbReference>
<dbReference type="AlphaFoldDB" id="A0A5L4ZF44"/>
<organism evidence="1">
    <name type="scientific">Campylobacter upsaliensis</name>
    <dbReference type="NCBI Taxonomy" id="28080"/>
    <lineage>
        <taxon>Bacteria</taxon>
        <taxon>Pseudomonadati</taxon>
        <taxon>Campylobacterota</taxon>
        <taxon>Epsilonproteobacteria</taxon>
        <taxon>Campylobacterales</taxon>
        <taxon>Campylobacteraceae</taxon>
        <taxon>Campylobacter</taxon>
    </lineage>
</organism>
<dbReference type="EMBL" id="AAJCUB010000004">
    <property type="protein sequence ID" value="ECK6929532.1"/>
    <property type="molecule type" value="Genomic_DNA"/>
</dbReference>
<sequence>MKKFFFIFSFAFILLGSYLYLKFDFNKDKKLTDTNAPLACDLNVKDCIFNFKDKKIRIFLNPKPLQAMQELDLKIENLDFYENLSLKIYGLNMFMGEIKPRLIYKNSHYEAKILLSACTLDTMRYRAQFFKDDKPLGFHFDFELRR</sequence>
<dbReference type="EMBL" id="AACNSW010000025">
    <property type="protein sequence ID" value="EAL3777198.1"/>
    <property type="molecule type" value="Genomic_DNA"/>
</dbReference>
<protein>
    <recommendedName>
        <fullName evidence="4">Periplasmic protein</fullName>
    </recommendedName>
</protein>
<gene>
    <name evidence="1" type="ORF">BSY74_06765</name>
    <name evidence="2" type="ORF">D0B03_02295</name>
    <name evidence="3" type="ORF">FSE91_01695</name>
</gene>
<reference evidence="3" key="2">
    <citation type="submission" date="2019-08" db="EMBL/GenBank/DDBJ databases">
        <authorList>
            <consortium name="GenomeTrakr network: Whole genome sequencing for foodborne pathogen traceback"/>
        </authorList>
    </citation>
    <scope>NUCLEOTIDE SEQUENCE</scope>
    <source>
        <strain evidence="3">TTU_623</strain>
    </source>
</reference>
<evidence type="ECO:0000313" key="1">
    <source>
        <dbReference type="EMBL" id="EAL3777198.1"/>
    </source>
</evidence>